<dbReference type="AlphaFoldDB" id="A0A8D5AGS6"/>
<name>A0A8D5AGS6_9GAMM</name>
<reference evidence="1" key="1">
    <citation type="submission" date="2019-06" db="EMBL/GenBank/DDBJ databases">
        <title>Complete genome sequence of Methylogaea oryzae strain JCM16910.</title>
        <authorList>
            <person name="Asakawa S."/>
        </authorList>
    </citation>
    <scope>NUCLEOTIDE SEQUENCE</scope>
    <source>
        <strain evidence="1">E10</strain>
    </source>
</reference>
<organism evidence="1 2">
    <name type="scientific">Methylogaea oryzae</name>
    <dbReference type="NCBI Taxonomy" id="1295382"/>
    <lineage>
        <taxon>Bacteria</taxon>
        <taxon>Pseudomonadati</taxon>
        <taxon>Pseudomonadota</taxon>
        <taxon>Gammaproteobacteria</taxon>
        <taxon>Methylococcales</taxon>
        <taxon>Methylococcaceae</taxon>
        <taxon>Methylogaea</taxon>
    </lineage>
</organism>
<dbReference type="KEGG" id="moz:MoryE10_12990"/>
<accession>A0A8D5AGS6</accession>
<keyword evidence="2" id="KW-1185">Reference proteome</keyword>
<dbReference type="RefSeq" id="WP_221048593.1">
    <property type="nucleotide sequence ID" value="NZ_AP019782.1"/>
</dbReference>
<gene>
    <name evidence="1" type="ORF">MoryE10_12990</name>
</gene>
<proteinExistence type="predicted"/>
<sequence length="543" mass="59704">MSNATIAPEVSRTASTAELRLPFEATAPAAEAWLLSLSTLSFSDSCRHLYHALRAVNRLDLAAHQRLQLLETLRPQILNRSSRFDHCFSAQTFPLPDKIARAVRLAIQFQAELALGYQRVLESSQCATTFGPDQQATTAHRALSAYGLYLLRSAQSYLPPAAGLWGKIHQAYRCAESLGVAHRAVVDPDGPYASSASADECLRKIVLFQLALPTRLRQSEIAELYDWIDANIPLVRLQKERAFNLQEAQFFVDLAKDGNPQPIGALVTPHADIRYLFLEPSLLVQLRTGAACSTFGTDLAQRFAPLDDEGEEAQCRTALFATGAEGGAALLEAELAKVKQRLKTPERANLELHPGHAPARSPLSARVAQRFGESRQNPPHVSRDEIWGRTDPDALAAAHSSEGLLRYHPEQGRLSLCGDRRQLRIGQLVVVAAENMKPLAGIIRNVAAASDTTRVWANVELVPGLVSAARAHIEGEHRRRLPALLIVEDPARQDSASVMLLPTVFPNGTWITLEQNGLWTNQRLARLVEATDDFCQYRTVAAD</sequence>
<dbReference type="Proteomes" id="UP000824988">
    <property type="component" value="Chromosome"/>
</dbReference>
<dbReference type="EMBL" id="AP019782">
    <property type="protein sequence ID" value="BBL70693.1"/>
    <property type="molecule type" value="Genomic_DNA"/>
</dbReference>
<evidence type="ECO:0000313" key="2">
    <source>
        <dbReference type="Proteomes" id="UP000824988"/>
    </source>
</evidence>
<protein>
    <submittedName>
        <fullName evidence="1">Uncharacterized protein</fullName>
    </submittedName>
</protein>
<evidence type="ECO:0000313" key="1">
    <source>
        <dbReference type="EMBL" id="BBL70693.1"/>
    </source>
</evidence>